<name>A0A1Z4N8M2_9CYAN</name>
<gene>
    <name evidence="1" type="ORF">NIES37_60870</name>
</gene>
<reference evidence="1 2" key="1">
    <citation type="submission" date="2017-06" db="EMBL/GenBank/DDBJ databases">
        <title>Genome sequencing of cyanobaciteial culture collection at National Institute for Environmental Studies (NIES).</title>
        <authorList>
            <person name="Hirose Y."/>
            <person name="Shimura Y."/>
            <person name="Fujisawa T."/>
            <person name="Nakamura Y."/>
            <person name="Kawachi M."/>
        </authorList>
    </citation>
    <scope>NUCLEOTIDE SEQUENCE [LARGE SCALE GENOMIC DNA]</scope>
    <source>
        <strain evidence="1 2">NIES-37</strain>
    </source>
</reference>
<keyword evidence="2" id="KW-1185">Reference proteome</keyword>
<dbReference type="Pfam" id="PF08852">
    <property type="entry name" value="DUF1822"/>
    <property type="match status" value="1"/>
</dbReference>
<dbReference type="InterPro" id="IPR014951">
    <property type="entry name" value="DUF1822"/>
</dbReference>
<evidence type="ECO:0000313" key="2">
    <source>
        <dbReference type="Proteomes" id="UP000218785"/>
    </source>
</evidence>
<dbReference type="Proteomes" id="UP000218785">
    <property type="component" value="Chromosome"/>
</dbReference>
<dbReference type="EMBL" id="AP018248">
    <property type="protein sequence ID" value="BAZ02079.1"/>
    <property type="molecule type" value="Genomic_DNA"/>
</dbReference>
<evidence type="ECO:0000313" key="1">
    <source>
        <dbReference type="EMBL" id="BAZ02079.1"/>
    </source>
</evidence>
<dbReference type="AlphaFoldDB" id="A0A1Z4N8M2"/>
<evidence type="ECO:0008006" key="3">
    <source>
        <dbReference type="Google" id="ProtNLM"/>
    </source>
</evidence>
<dbReference type="KEGG" id="ttq:NIES37_60870"/>
<organism evidence="1 2">
    <name type="scientific">Tolypothrix tenuis PCC 7101</name>
    <dbReference type="NCBI Taxonomy" id="231146"/>
    <lineage>
        <taxon>Bacteria</taxon>
        <taxon>Bacillati</taxon>
        <taxon>Cyanobacteriota</taxon>
        <taxon>Cyanophyceae</taxon>
        <taxon>Nostocales</taxon>
        <taxon>Tolypothrichaceae</taxon>
        <taxon>Tolypothrix</taxon>
    </lineage>
</organism>
<protein>
    <recommendedName>
        <fullName evidence="3">DUF1822 family protein</fullName>
    </recommendedName>
</protein>
<accession>A0A1Z4N8M2</accession>
<sequence>MYLQNDATDDYFEFSQFSEIITLESEYLTEAIKFSQNSLNKSRQWQIYLQYLAFFACHAWLEQREPTLAISKAELLAWQSQYSNVIDTAFNISIGKFKVCLIPTITFSAEEVIIPRALVDLPEFNAHFYVVISLAEELELASIRGFLRYDQLIKYQPELQPELDWNYCLPLTCFNSEVNELLLYLQCLSPTAITLPEIPSERQNLVTTIQPELLNLLPQLHKSPLWLVLTWEQGVAILTTPDLLQILTQPTVNVRSWLHHQLHEVIPEFSWQVLAPLSPLLRIKQTPEQELENILTNIQHTYKIDIPKLAGRAYQEIKLENPLRLYAVTWSLPDENPGWNLLLILKNMASNSSSSGFTLRVSDKTEILVEEELQTNHQQEYIFTLIEGSYDDQFLVNITSTNGQTQTLPPLEFTRE</sequence>
<proteinExistence type="predicted"/>
<dbReference type="RefSeq" id="WP_096582048.1">
    <property type="nucleotide sequence ID" value="NZ_CAWNJS010000001.1"/>
</dbReference>